<dbReference type="AlphaFoldDB" id="A0A1K0INR1"/>
<name>A0A1K0INR1_CUPNE</name>
<accession>A0A1K0INR1</accession>
<protein>
    <recommendedName>
        <fullName evidence="2">DUF1579 domain-containing protein</fullName>
    </recommendedName>
</protein>
<proteinExistence type="predicted"/>
<dbReference type="EMBL" id="FMSH01000089">
    <property type="protein sequence ID" value="SCU74462.1"/>
    <property type="molecule type" value="Genomic_DNA"/>
</dbReference>
<dbReference type="Pfam" id="PF07617">
    <property type="entry name" value="DUF1579"/>
    <property type="match status" value="1"/>
</dbReference>
<evidence type="ECO:0000313" key="1">
    <source>
        <dbReference type="EMBL" id="SCU74462.1"/>
    </source>
</evidence>
<gene>
    <name evidence="1" type="ORF">CNECB9_1790015</name>
</gene>
<dbReference type="RefSeq" id="WP_340521850.1">
    <property type="nucleotide sequence ID" value="NZ_FMSH01000089.1"/>
</dbReference>
<reference evidence="1" key="1">
    <citation type="submission" date="2016-09" db="EMBL/GenBank/DDBJ databases">
        <authorList>
            <person name="Capua I."/>
            <person name="De Benedictis P."/>
            <person name="Joannis T."/>
            <person name="Lombin L.H."/>
            <person name="Cattoli G."/>
        </authorList>
    </citation>
    <scope>NUCLEOTIDE SEQUENCE</scope>
    <source>
        <strain evidence="1">B9</strain>
    </source>
</reference>
<sequence>MKTEAQKEHRWLQRLVGNWIAEGEASMAPDQPAQKWEIPERVSNVGDVWVQCVTQGDMPGCGPSTTVMTLGYDPARKHFVGTFIGSMMTHLWIYEGDLDAGGQQLTLRAEGPDCSGNGRMAQYRDVITFTDDDHRTLTSYMLGENGEWTEFMNASYRRQR</sequence>
<dbReference type="InterPro" id="IPR011473">
    <property type="entry name" value="DUF1579"/>
</dbReference>
<organism evidence="1">
    <name type="scientific">Cupriavidus necator</name>
    <name type="common">Alcaligenes eutrophus</name>
    <name type="synonym">Ralstonia eutropha</name>
    <dbReference type="NCBI Taxonomy" id="106590"/>
    <lineage>
        <taxon>Bacteria</taxon>
        <taxon>Pseudomonadati</taxon>
        <taxon>Pseudomonadota</taxon>
        <taxon>Betaproteobacteria</taxon>
        <taxon>Burkholderiales</taxon>
        <taxon>Burkholderiaceae</taxon>
        <taxon>Cupriavidus</taxon>
    </lineage>
</organism>
<evidence type="ECO:0008006" key="2">
    <source>
        <dbReference type="Google" id="ProtNLM"/>
    </source>
</evidence>